<keyword evidence="2" id="KW-0732">Signal</keyword>
<feature type="compositionally biased region" description="Pro residues" evidence="1">
    <location>
        <begin position="205"/>
        <end position="214"/>
    </location>
</feature>
<name>A0A1F7WT50_9BACT</name>
<comment type="caution">
    <text evidence="3">The sequence shown here is derived from an EMBL/GenBank/DDBJ whole genome shotgun (WGS) entry which is preliminary data.</text>
</comment>
<reference evidence="3 4" key="1">
    <citation type="journal article" date="2016" name="Nat. Commun.">
        <title>Thousands of microbial genomes shed light on interconnected biogeochemical processes in an aquifer system.</title>
        <authorList>
            <person name="Anantharaman K."/>
            <person name="Brown C.T."/>
            <person name="Hug L.A."/>
            <person name="Sharon I."/>
            <person name="Castelle C.J."/>
            <person name="Probst A.J."/>
            <person name="Thomas B.C."/>
            <person name="Singh A."/>
            <person name="Wilkins M.J."/>
            <person name="Karaoz U."/>
            <person name="Brodie E.L."/>
            <person name="Williams K.H."/>
            <person name="Hubbard S.S."/>
            <person name="Banfield J.F."/>
        </authorList>
    </citation>
    <scope>NUCLEOTIDE SEQUENCE [LARGE SCALE GENOMIC DNA]</scope>
</reference>
<dbReference type="Proteomes" id="UP000178735">
    <property type="component" value="Unassembled WGS sequence"/>
</dbReference>
<dbReference type="EMBL" id="MGFH01000088">
    <property type="protein sequence ID" value="OGM05936.1"/>
    <property type="molecule type" value="Genomic_DNA"/>
</dbReference>
<evidence type="ECO:0000313" key="4">
    <source>
        <dbReference type="Proteomes" id="UP000178735"/>
    </source>
</evidence>
<sequence>MSKSHIGIFVAVFLSLLVICPPAVFAQGSQPMPTAPPAGHQSMQPPENEGFMGYAVESGTAFELANLFVVMDPEALLKNSGVRIPEGMLFIGTQRLMLTDVKLEKNSAYNYDPSKPEGIKPKIRTIKAKIVAALVESETMPDIPGKSPGEKDKGKDENASSKNELDVKIFEKLIEGGRKIPVLAGTASYNGKKHDLYFNFLPPFPQGMTPPPGGAAPIPDQKPPMQIK</sequence>
<evidence type="ECO:0000313" key="3">
    <source>
        <dbReference type="EMBL" id="OGM05936.1"/>
    </source>
</evidence>
<evidence type="ECO:0000256" key="2">
    <source>
        <dbReference type="SAM" id="SignalP"/>
    </source>
</evidence>
<feature type="signal peptide" evidence="2">
    <location>
        <begin position="1"/>
        <end position="26"/>
    </location>
</feature>
<feature type="region of interest" description="Disordered" evidence="1">
    <location>
        <begin position="205"/>
        <end position="228"/>
    </location>
</feature>
<dbReference type="AlphaFoldDB" id="A0A1F7WT50"/>
<feature type="chain" id="PRO_5009533574" evidence="2">
    <location>
        <begin position="27"/>
        <end position="228"/>
    </location>
</feature>
<feature type="region of interest" description="Disordered" evidence="1">
    <location>
        <begin position="139"/>
        <end position="162"/>
    </location>
</feature>
<protein>
    <submittedName>
        <fullName evidence="3">Uncharacterized protein</fullName>
    </submittedName>
</protein>
<proteinExistence type="predicted"/>
<organism evidence="3 4">
    <name type="scientific">Candidatus Wallbacteria bacterium GWC2_49_35</name>
    <dbReference type="NCBI Taxonomy" id="1817813"/>
    <lineage>
        <taxon>Bacteria</taxon>
        <taxon>Candidatus Walliibacteriota</taxon>
    </lineage>
</organism>
<feature type="compositionally biased region" description="Basic and acidic residues" evidence="1">
    <location>
        <begin position="148"/>
        <end position="162"/>
    </location>
</feature>
<gene>
    <name evidence="3" type="ORF">A2008_02200</name>
</gene>
<evidence type="ECO:0000256" key="1">
    <source>
        <dbReference type="SAM" id="MobiDB-lite"/>
    </source>
</evidence>
<accession>A0A1F7WT50</accession>